<dbReference type="UniPathway" id="UPA00908">
    <property type="reaction ID" value="UER00884"/>
</dbReference>
<dbReference type="InterPro" id="IPR007685">
    <property type="entry name" value="RelA_SpoT"/>
</dbReference>
<evidence type="ECO:0000313" key="3">
    <source>
        <dbReference type="EMBL" id="PCR99034.1"/>
    </source>
</evidence>
<dbReference type="InterPro" id="IPR052366">
    <property type="entry name" value="GTP_Pyrophosphokinase"/>
</dbReference>
<dbReference type="Proteomes" id="UP000218181">
    <property type="component" value="Unassembled WGS sequence"/>
</dbReference>
<dbReference type="Gene3D" id="3.30.460.10">
    <property type="entry name" value="Beta Polymerase, domain 2"/>
    <property type="match status" value="1"/>
</dbReference>
<dbReference type="GO" id="GO:0016301">
    <property type="term" value="F:kinase activity"/>
    <property type="evidence" value="ECO:0007669"/>
    <property type="project" value="UniProtKB-KW"/>
</dbReference>
<dbReference type="CDD" id="cd05399">
    <property type="entry name" value="NT_Rel-Spo_like"/>
    <property type="match status" value="1"/>
</dbReference>
<evidence type="ECO:0000256" key="1">
    <source>
        <dbReference type="ARBA" id="ARBA00004976"/>
    </source>
</evidence>
<dbReference type="PANTHER" id="PTHR47837">
    <property type="entry name" value="GTP PYROPHOSPHOKINASE YJBM"/>
    <property type="match status" value="1"/>
</dbReference>
<organism evidence="3 4">
    <name type="scientific">Lactococcus fujiensis JCM 16395</name>
    <dbReference type="NCBI Taxonomy" id="1291764"/>
    <lineage>
        <taxon>Bacteria</taxon>
        <taxon>Bacillati</taxon>
        <taxon>Bacillota</taxon>
        <taxon>Bacilli</taxon>
        <taxon>Lactobacillales</taxon>
        <taxon>Streptococcaceae</taxon>
        <taxon>Lactococcus</taxon>
    </lineage>
</organism>
<keyword evidence="4" id="KW-1185">Reference proteome</keyword>
<feature type="domain" description="RelA/SpoT" evidence="2">
    <location>
        <begin position="63"/>
        <end position="186"/>
    </location>
</feature>
<dbReference type="STRING" id="1291764.GCA_001311235_01309"/>
<dbReference type="Gene3D" id="1.10.287.860">
    <property type="entry name" value="Nucleotidyltransferase"/>
    <property type="match status" value="1"/>
</dbReference>
<keyword evidence="3" id="KW-0418">Kinase</keyword>
<dbReference type="PANTHER" id="PTHR47837:SF2">
    <property type="entry name" value="GTP PYROPHOSPHOKINASE YWAC"/>
    <property type="match status" value="1"/>
</dbReference>
<proteinExistence type="predicted"/>
<dbReference type="EMBL" id="JXJU01000014">
    <property type="protein sequence ID" value="PCR99034.1"/>
    <property type="molecule type" value="Genomic_DNA"/>
</dbReference>
<sequence>MRESGEMNKENQNIRFDVDEFEKLKRTLVKYSCALEVVVTHLNNLNTYYNAFEPVNPIEHIKKRIKSPESIAGKLKKKGLPITAESADKNLQDIAGIRIICAYAKNIYEIVEIIRNQPDFTLVREKDYLNHPKESGYRSYHLIVEINLGRLFGDQICQVEIQLRTSAMDFWATLEHKVKYKYDGQMPEYLSHELQISAEQIHELDERMYHIHELVDEINEDLI</sequence>
<accession>A0A2A5RIY6</accession>
<keyword evidence="3" id="KW-0808">Transferase</keyword>
<name>A0A2A5RIY6_9LACT</name>
<dbReference type="Pfam" id="PF04607">
    <property type="entry name" value="RelA_SpoT"/>
    <property type="match status" value="1"/>
</dbReference>
<evidence type="ECO:0000259" key="2">
    <source>
        <dbReference type="SMART" id="SM00954"/>
    </source>
</evidence>
<dbReference type="InterPro" id="IPR043519">
    <property type="entry name" value="NT_sf"/>
</dbReference>
<comment type="caution">
    <text evidence="3">The sequence shown here is derived from an EMBL/GenBank/DDBJ whole genome shotgun (WGS) entry which is preliminary data.</text>
</comment>
<reference evidence="3 4" key="1">
    <citation type="submission" date="2014-12" db="EMBL/GenBank/DDBJ databases">
        <title>Draft genome sequences of 10 type strains of Lactococcus.</title>
        <authorList>
            <person name="Sun Z."/>
            <person name="Zhong Z."/>
            <person name="Liu W."/>
            <person name="Zhang W."/>
            <person name="Zhang H."/>
        </authorList>
    </citation>
    <scope>NUCLEOTIDE SEQUENCE [LARGE SCALE GENOMIC DNA]</scope>
    <source>
        <strain evidence="3 4">JCM 16395</strain>
    </source>
</reference>
<dbReference type="SMART" id="SM00954">
    <property type="entry name" value="RelA_SpoT"/>
    <property type="match status" value="1"/>
</dbReference>
<dbReference type="AlphaFoldDB" id="A0A2A5RIY6"/>
<dbReference type="GO" id="GO:0015970">
    <property type="term" value="P:guanosine tetraphosphate biosynthetic process"/>
    <property type="evidence" value="ECO:0007669"/>
    <property type="project" value="UniProtKB-UniPathway"/>
</dbReference>
<comment type="pathway">
    <text evidence="1">Purine metabolism; ppGpp biosynthesis; ppGpp from GTP: step 1/2.</text>
</comment>
<dbReference type="SUPFAM" id="SSF81301">
    <property type="entry name" value="Nucleotidyltransferase"/>
    <property type="match status" value="1"/>
</dbReference>
<evidence type="ECO:0000313" key="4">
    <source>
        <dbReference type="Proteomes" id="UP000218181"/>
    </source>
</evidence>
<protein>
    <submittedName>
        <fullName evidence="3">GTP pyrophosphokinase</fullName>
    </submittedName>
</protein>
<gene>
    <name evidence="3" type="ORF">RT41_GL000544</name>
</gene>